<evidence type="ECO:0000313" key="1">
    <source>
        <dbReference type="EMBL" id="QDL55239.1"/>
    </source>
</evidence>
<keyword evidence="2" id="KW-1185">Reference proteome</keyword>
<dbReference type="AlphaFoldDB" id="A0A515ERF5"/>
<evidence type="ECO:0000313" key="2">
    <source>
        <dbReference type="Proteomes" id="UP000317365"/>
    </source>
</evidence>
<name>A0A515ERF5_9BURK</name>
<evidence type="ECO:0008006" key="3">
    <source>
        <dbReference type="Google" id="ProtNLM"/>
    </source>
</evidence>
<gene>
    <name evidence="1" type="ORF">EXZ61_14270</name>
</gene>
<dbReference type="RefSeq" id="WP_142812399.1">
    <property type="nucleotide sequence ID" value="NZ_CP036282.1"/>
</dbReference>
<dbReference type="EMBL" id="CP036282">
    <property type="protein sequence ID" value="QDL55239.1"/>
    <property type="molecule type" value="Genomic_DNA"/>
</dbReference>
<dbReference type="KEGG" id="rhg:EXZ61_14270"/>
<reference evidence="2" key="2">
    <citation type="journal article" date="2020" name="Int. J. Syst. Evol. Microbiol.">
        <title>Genomic insights into a novel species Rhodoferax aquaticus sp. nov., isolated from freshwater.</title>
        <authorList>
            <person name="Li T."/>
            <person name="Zhuo Y."/>
            <person name="Jin C.Z."/>
            <person name="Wu X."/>
            <person name="Ko S.R."/>
            <person name="Jin F.J."/>
            <person name="Ahn C.Y."/>
            <person name="Oh H.M."/>
            <person name="Lee H.G."/>
            <person name="Jin L."/>
        </authorList>
    </citation>
    <scope>NUCLEOTIDE SEQUENCE [LARGE SCALE GENOMIC DNA]</scope>
    <source>
        <strain evidence="2">Gr-4</strain>
    </source>
</reference>
<dbReference type="Proteomes" id="UP000317365">
    <property type="component" value="Chromosome"/>
</dbReference>
<reference evidence="2" key="1">
    <citation type="submission" date="2019-02" db="EMBL/GenBank/DDBJ databases">
        <title>Complete genome sequence of Rhodoferax sp. Gr-4.</title>
        <authorList>
            <person name="Jin L."/>
        </authorList>
    </citation>
    <scope>NUCLEOTIDE SEQUENCE [LARGE SCALE GENOMIC DNA]</scope>
    <source>
        <strain evidence="2">Gr-4</strain>
    </source>
</reference>
<proteinExistence type="predicted"/>
<organism evidence="1 2">
    <name type="scientific">Rhodoferax aquaticus</name>
    <dbReference type="NCBI Taxonomy" id="2527691"/>
    <lineage>
        <taxon>Bacteria</taxon>
        <taxon>Pseudomonadati</taxon>
        <taxon>Pseudomonadota</taxon>
        <taxon>Betaproteobacteria</taxon>
        <taxon>Burkholderiales</taxon>
        <taxon>Comamonadaceae</taxon>
        <taxon>Rhodoferax</taxon>
    </lineage>
</organism>
<sequence length="277" mass="31710">MNYLLDVRDRQRIAIALSKGAAMMLARNIDLKQPSTWEFSGFSQNGEDGILDVLRKNLKCSNRYFIEIGAADGIENNTGWLLVAEKYNGLLIEGSQQLVERARRTVVGYSIGAEIHNMFVTKESIRDLKVLAMHHDPDVFSLDIDGNDYHIAQAIFDAGFRPKIFAVEYNSVYGPERRMTIEYQPTFVFTQAHPTHLYYGVSISGWRRFFEQHGYRFVTVDRNGVNGFFVDPKHFDASFLVGVNGLAFVENQSQYKKFRIPNEQQFALIADQKFVTI</sequence>
<accession>A0A515ERF5</accession>
<protein>
    <recommendedName>
        <fullName evidence="3">Methyltransferase FkbM domain-containing protein</fullName>
    </recommendedName>
</protein>